<organism evidence="27 28">
    <name type="scientific">Trichonephila clavata</name>
    <name type="common">Joro spider</name>
    <name type="synonym">Nephila clavata</name>
    <dbReference type="NCBI Taxonomy" id="2740835"/>
    <lineage>
        <taxon>Eukaryota</taxon>
        <taxon>Metazoa</taxon>
        <taxon>Ecdysozoa</taxon>
        <taxon>Arthropoda</taxon>
        <taxon>Chelicerata</taxon>
        <taxon>Arachnida</taxon>
        <taxon>Araneae</taxon>
        <taxon>Araneomorphae</taxon>
        <taxon>Entelegynae</taxon>
        <taxon>Araneoidea</taxon>
        <taxon>Nephilidae</taxon>
        <taxon>Trichonephila</taxon>
    </lineage>
</organism>
<evidence type="ECO:0000259" key="26">
    <source>
        <dbReference type="Pfam" id="PF17900"/>
    </source>
</evidence>
<feature type="binding site" evidence="21">
    <location>
        <position position="386"/>
    </location>
    <ligand>
        <name>Zn(2+)</name>
        <dbReference type="ChEBI" id="CHEBI:29105"/>
        <note>catalytic</note>
    </ligand>
</feature>
<evidence type="ECO:0000256" key="21">
    <source>
        <dbReference type="PIRSR" id="PIRSR634016-3"/>
    </source>
</evidence>
<dbReference type="GO" id="GO:0070006">
    <property type="term" value="F:metalloaminopeptidase activity"/>
    <property type="evidence" value="ECO:0007669"/>
    <property type="project" value="TreeGrafter"/>
</dbReference>
<proteinExistence type="inferred from homology"/>
<keyword evidence="8 23" id="KW-0645">Protease</keyword>
<keyword evidence="17 23" id="KW-0472">Membrane</keyword>
<dbReference type="InterPro" id="IPR042097">
    <property type="entry name" value="Aminopeptidase_N-like_N_sf"/>
</dbReference>
<comment type="caution">
    <text evidence="27">The sequence shown here is derived from an EMBL/GenBank/DDBJ whole genome shotgun (WGS) entry which is preliminary data.</text>
</comment>
<evidence type="ECO:0000256" key="12">
    <source>
        <dbReference type="ARBA" id="ARBA00022801"/>
    </source>
</evidence>
<dbReference type="GO" id="GO:0043171">
    <property type="term" value="P:peptide catabolic process"/>
    <property type="evidence" value="ECO:0007669"/>
    <property type="project" value="TreeGrafter"/>
</dbReference>
<sequence length="936" mass="107682">MDSKTGVDFKQPKGYFVPRWALLGAGLTVALALLVVGLLVGYLAPCHAKTGSGSGEPENVSKPLPYVRLPRSVVPDHYDVELQPFIFPGNFTFEGKVRIVIRALEPTDNVTLHINNVTVREESVRLNGPDAPGVASVSEDKERQFYILHLKSNLVAGRQYEVQLDYLGSLNDQLAGFYRSSYKDEDGQTRWLATTQFQPTDARRAFPCFDEPGLKATFNITLVRPDNLTSLSNMPLIDSKPRGGGWIADQFQTTVRMSTYLLAFVVSDFKRKGTDKFAVWSREAVIDTTDYALQVGPAILSFYETFFKVKYPLPKTDMIAIPDFSAGAMENWGLITYRETALLFDPRFSSSSNRQRVATVISHELAHQWFGNLVTPLWWDDLWLNEGFASYVEYLGVEAVHPDWQMDQQFVLDELQDVMDLDCLKTSHPISLPVRHPDEINEIFDRISYGKGASIIRMMKYFLGDDNFKNGLMNYLNAKKFNNAVQDDLWKHLTDVQSNGGERIDVKKVMDSWTLQMGYPVVNVVRNYAAGTATVQQSRFLLEPSAESTDTSSWEIPFTYTDGLNPDWNPKTKMWLHKTNGSIKGLPSRDYWMVANVQEVGYYKVNYDEHNWRLLIKQFQQDHKKIHPVNRAQIIDDSLDLARAGLLDYQLALNTSLYLRNEDEYLPWKAALHGFSFIDSMICRSAIYGKWKEYVKVQLKRTYDQLGWEERADENILTQYKRVSALAWMCVYGHEDCIQKAQERFNRWRQEPDNVNIVPPNLRSVVYCTAVSYGGEDVWNFLWERYKAAQVASEKDKFMYALACAREPWLLTRYLNWSLTSESGIRRQDGSYVFRSVGAKLYGRDLTFNYIRDKWDVIFKRYGKSFFAISSMLKSVTSSLNTQFELLQLKEFYAKQKNNLGTAKRAFQQSLENAEANVRWMDTNYAHIVQWLDSVK</sequence>
<dbReference type="Gene3D" id="1.10.390.10">
    <property type="entry name" value="Neutral Protease Domain 2"/>
    <property type="match status" value="1"/>
</dbReference>
<evidence type="ECO:0000256" key="3">
    <source>
        <dbReference type="ARBA" id="ARBA00004609"/>
    </source>
</evidence>
<evidence type="ECO:0000259" key="24">
    <source>
        <dbReference type="Pfam" id="PF01433"/>
    </source>
</evidence>
<dbReference type="FunFam" id="1.25.50.20:FF:000001">
    <property type="entry name" value="Aminopeptidase"/>
    <property type="match status" value="1"/>
</dbReference>
<evidence type="ECO:0000256" key="9">
    <source>
        <dbReference type="ARBA" id="ARBA00022692"/>
    </source>
</evidence>
<evidence type="ECO:0000256" key="13">
    <source>
        <dbReference type="ARBA" id="ARBA00022833"/>
    </source>
</evidence>
<keyword evidence="10 21" id="KW-0479">Metal-binding</keyword>
<dbReference type="GO" id="GO:0008270">
    <property type="term" value="F:zinc ion binding"/>
    <property type="evidence" value="ECO:0007669"/>
    <property type="project" value="UniProtKB-UniRule"/>
</dbReference>
<keyword evidence="7" id="KW-0336">GPI-anchor</keyword>
<evidence type="ECO:0000256" key="23">
    <source>
        <dbReference type="RuleBase" id="RU364040"/>
    </source>
</evidence>
<evidence type="ECO:0000259" key="25">
    <source>
        <dbReference type="Pfam" id="PF11838"/>
    </source>
</evidence>
<dbReference type="PANTHER" id="PTHR11533">
    <property type="entry name" value="PROTEASE M1 ZINC METALLOPROTEASE"/>
    <property type="match status" value="1"/>
</dbReference>
<feature type="binding site" evidence="21">
    <location>
        <position position="367"/>
    </location>
    <ligand>
        <name>Zn(2+)</name>
        <dbReference type="ChEBI" id="CHEBI:29105"/>
        <note>catalytic</note>
    </ligand>
</feature>
<keyword evidence="14" id="KW-0735">Signal-anchor</keyword>
<evidence type="ECO:0000256" key="17">
    <source>
        <dbReference type="ARBA" id="ARBA00023136"/>
    </source>
</evidence>
<dbReference type="SUPFAM" id="SSF55486">
    <property type="entry name" value="Metalloproteases ('zincins'), catalytic domain"/>
    <property type="match status" value="1"/>
</dbReference>
<dbReference type="FunFam" id="2.60.40.1730:FF:000012">
    <property type="entry name" value="Aminopeptidase N"/>
    <property type="match status" value="1"/>
</dbReference>
<dbReference type="InterPro" id="IPR050344">
    <property type="entry name" value="Peptidase_M1_aminopeptidases"/>
</dbReference>
<feature type="binding site" evidence="21">
    <location>
        <position position="363"/>
    </location>
    <ligand>
        <name>Zn(2+)</name>
        <dbReference type="ChEBI" id="CHEBI:29105"/>
        <note>catalytic</note>
    </ligand>
</feature>
<feature type="domain" description="Peptidase M1 membrane alanine aminopeptidase" evidence="24">
    <location>
        <begin position="291"/>
        <end position="513"/>
    </location>
</feature>
<keyword evidence="19" id="KW-0325">Glycoprotein</keyword>
<evidence type="ECO:0000256" key="7">
    <source>
        <dbReference type="ARBA" id="ARBA00022622"/>
    </source>
</evidence>
<evidence type="ECO:0000256" key="10">
    <source>
        <dbReference type="ARBA" id="ARBA00022723"/>
    </source>
</evidence>
<protein>
    <recommendedName>
        <fullName evidence="23">Aminopeptidase</fullName>
        <ecNumber evidence="23">3.4.11.-</ecNumber>
    </recommendedName>
</protein>
<keyword evidence="13 21" id="KW-0862">Zinc</keyword>
<dbReference type="GO" id="GO:0098552">
    <property type="term" value="C:side of membrane"/>
    <property type="evidence" value="ECO:0007669"/>
    <property type="project" value="UniProtKB-KW"/>
</dbReference>
<evidence type="ECO:0000256" key="5">
    <source>
        <dbReference type="ARBA" id="ARBA00022438"/>
    </source>
</evidence>
<keyword evidence="15 23" id="KW-1133">Transmembrane helix</keyword>
<evidence type="ECO:0000313" key="27">
    <source>
        <dbReference type="EMBL" id="GFR19897.1"/>
    </source>
</evidence>
<dbReference type="InterPro" id="IPR014782">
    <property type="entry name" value="Peptidase_M1_dom"/>
</dbReference>
<dbReference type="GO" id="GO:0042277">
    <property type="term" value="F:peptide binding"/>
    <property type="evidence" value="ECO:0007669"/>
    <property type="project" value="TreeGrafter"/>
</dbReference>
<dbReference type="FunFam" id="1.10.390.10:FF:000001">
    <property type="entry name" value="Aminopeptidase"/>
    <property type="match status" value="1"/>
</dbReference>
<keyword evidence="18" id="KW-1015">Disulfide bond</keyword>
<dbReference type="InterPro" id="IPR001930">
    <property type="entry name" value="Peptidase_M1"/>
</dbReference>
<dbReference type="EMBL" id="BMAO01037754">
    <property type="protein sequence ID" value="GFR19897.1"/>
    <property type="molecule type" value="Genomic_DNA"/>
</dbReference>
<evidence type="ECO:0000256" key="11">
    <source>
        <dbReference type="ARBA" id="ARBA00022729"/>
    </source>
</evidence>
<keyword evidence="28" id="KW-1185">Reference proteome</keyword>
<dbReference type="Gene3D" id="2.60.40.1730">
    <property type="entry name" value="tricorn interacting facor f3 domain"/>
    <property type="match status" value="1"/>
</dbReference>
<dbReference type="GO" id="GO:0006508">
    <property type="term" value="P:proteolysis"/>
    <property type="evidence" value="ECO:0007669"/>
    <property type="project" value="UniProtKB-KW"/>
</dbReference>
<dbReference type="EC" id="3.4.11.-" evidence="23"/>
<reference evidence="27" key="1">
    <citation type="submission" date="2020-07" db="EMBL/GenBank/DDBJ databases">
        <title>Multicomponent nature underlies the extraordinary mechanical properties of spider dragline silk.</title>
        <authorList>
            <person name="Kono N."/>
            <person name="Nakamura H."/>
            <person name="Mori M."/>
            <person name="Yoshida Y."/>
            <person name="Ohtoshi R."/>
            <person name="Malay A.D."/>
            <person name="Moran D.A.P."/>
            <person name="Tomita M."/>
            <person name="Numata K."/>
            <person name="Arakawa K."/>
        </authorList>
    </citation>
    <scope>NUCLEOTIDE SEQUENCE</scope>
</reference>
<dbReference type="InterPro" id="IPR034016">
    <property type="entry name" value="M1_APN-typ"/>
</dbReference>
<dbReference type="GO" id="GO:0005737">
    <property type="term" value="C:cytoplasm"/>
    <property type="evidence" value="ECO:0007669"/>
    <property type="project" value="TreeGrafter"/>
</dbReference>
<dbReference type="Pfam" id="PF01433">
    <property type="entry name" value="Peptidase_M1"/>
    <property type="match status" value="1"/>
</dbReference>
<evidence type="ECO:0000256" key="1">
    <source>
        <dbReference type="ARBA" id="ARBA00000098"/>
    </source>
</evidence>
<evidence type="ECO:0000256" key="22">
    <source>
        <dbReference type="PIRSR" id="PIRSR634016-4"/>
    </source>
</evidence>
<dbReference type="PANTHER" id="PTHR11533:SF294">
    <property type="entry name" value="THYROTROPIN-RELEASING HORMONE-DEGRADING ECTOENZYME"/>
    <property type="match status" value="1"/>
</dbReference>
<feature type="domain" description="ERAP1-like C-terminal" evidence="25">
    <location>
        <begin position="592"/>
        <end position="915"/>
    </location>
</feature>
<feature type="domain" description="Aminopeptidase N-like N-terminal" evidence="26">
    <location>
        <begin position="74"/>
        <end position="261"/>
    </location>
</feature>
<dbReference type="Proteomes" id="UP000887116">
    <property type="component" value="Unassembled WGS sequence"/>
</dbReference>
<gene>
    <name evidence="27" type="primary">ANPEP</name>
    <name evidence="27" type="ORF">TNCT_485011</name>
</gene>
<dbReference type="GO" id="GO:0005615">
    <property type="term" value="C:extracellular space"/>
    <property type="evidence" value="ECO:0007669"/>
    <property type="project" value="TreeGrafter"/>
</dbReference>
<feature type="site" description="Transition state stabilizer" evidence="22">
    <location>
        <position position="449"/>
    </location>
</feature>
<dbReference type="Pfam" id="PF11838">
    <property type="entry name" value="ERAP1_C"/>
    <property type="match status" value="1"/>
</dbReference>
<dbReference type="Gene3D" id="2.60.40.1910">
    <property type="match status" value="1"/>
</dbReference>
<evidence type="ECO:0000256" key="16">
    <source>
        <dbReference type="ARBA" id="ARBA00023049"/>
    </source>
</evidence>
<feature type="transmembrane region" description="Helical" evidence="23">
    <location>
        <begin position="20"/>
        <end position="44"/>
    </location>
</feature>
<dbReference type="InterPro" id="IPR045357">
    <property type="entry name" value="Aminopeptidase_N-like_N"/>
</dbReference>
<evidence type="ECO:0000256" key="14">
    <source>
        <dbReference type="ARBA" id="ARBA00022968"/>
    </source>
</evidence>
<comment type="similarity">
    <text evidence="4 23">Belongs to the peptidase M1 family.</text>
</comment>
<dbReference type="InterPro" id="IPR027268">
    <property type="entry name" value="Peptidase_M4/M1_CTD_sf"/>
</dbReference>
<dbReference type="GO" id="GO:0005886">
    <property type="term" value="C:plasma membrane"/>
    <property type="evidence" value="ECO:0007669"/>
    <property type="project" value="UniProtKB-SubCell"/>
</dbReference>
<dbReference type="SUPFAM" id="SSF63737">
    <property type="entry name" value="Leukotriene A4 hydrolase N-terminal domain"/>
    <property type="match status" value="1"/>
</dbReference>
<feature type="active site" description="Proton acceptor" evidence="20">
    <location>
        <position position="364"/>
    </location>
</feature>
<accession>A0A8X6LTB3</accession>
<dbReference type="Pfam" id="PF17900">
    <property type="entry name" value="Peptidase_M1_N"/>
    <property type="match status" value="1"/>
</dbReference>
<evidence type="ECO:0000313" key="28">
    <source>
        <dbReference type="Proteomes" id="UP000887116"/>
    </source>
</evidence>
<evidence type="ECO:0000256" key="19">
    <source>
        <dbReference type="ARBA" id="ARBA00023180"/>
    </source>
</evidence>
<dbReference type="FunFam" id="2.60.40.1910:FF:000008">
    <property type="entry name" value="Aminopeptidase"/>
    <property type="match status" value="1"/>
</dbReference>
<dbReference type="CDD" id="cd09601">
    <property type="entry name" value="M1_APN-Q_like"/>
    <property type="match status" value="1"/>
</dbReference>
<evidence type="ECO:0000256" key="15">
    <source>
        <dbReference type="ARBA" id="ARBA00022989"/>
    </source>
</evidence>
<evidence type="ECO:0000256" key="20">
    <source>
        <dbReference type="PIRSR" id="PIRSR634016-1"/>
    </source>
</evidence>
<dbReference type="PRINTS" id="PR00756">
    <property type="entry name" value="ALADIPTASE"/>
</dbReference>
<dbReference type="OrthoDB" id="510539at2759"/>
<keyword evidence="7" id="KW-0449">Lipoprotein</keyword>
<dbReference type="AlphaFoldDB" id="A0A8X6LTB3"/>
<keyword evidence="16 23" id="KW-0482">Metalloprotease</keyword>
<keyword evidence="6" id="KW-1003">Cell membrane</keyword>
<dbReference type="Gene3D" id="1.25.50.20">
    <property type="match status" value="1"/>
</dbReference>
<dbReference type="GO" id="GO:0016285">
    <property type="term" value="F:alanyl aminopeptidase activity"/>
    <property type="evidence" value="ECO:0007669"/>
    <property type="project" value="UniProtKB-EC"/>
</dbReference>
<keyword evidence="12 23" id="KW-0378">Hydrolase</keyword>
<comment type="subcellular location">
    <subcellularLocation>
        <location evidence="3">Cell membrane</location>
        <topology evidence="3">Lipid-anchor</topology>
        <topology evidence="3">GPI-anchor</topology>
    </subcellularLocation>
    <subcellularLocation>
        <location evidence="2">Membrane</location>
        <topology evidence="2">Single-pass type II membrane protein</topology>
    </subcellularLocation>
</comment>
<name>A0A8X6LTB3_TRICU</name>
<evidence type="ECO:0000256" key="2">
    <source>
        <dbReference type="ARBA" id="ARBA00004606"/>
    </source>
</evidence>
<comment type="catalytic activity">
    <reaction evidence="1">
        <text>Release of an N-terminal amino acid, Xaa-|-Yaa- from a peptide, amide or arylamide. Xaa is preferably Ala, but may be most amino acids including Pro (slow action). When a terminal hydrophobic residue is followed by a prolyl residue, the two may be released as an intact Xaa-Pro dipeptide.</text>
        <dbReference type="EC" id="3.4.11.2"/>
    </reaction>
</comment>
<keyword evidence="5 23" id="KW-0031">Aminopeptidase</keyword>
<keyword evidence="9 23" id="KW-0812">Transmembrane</keyword>
<comment type="cofactor">
    <cofactor evidence="21 23">
        <name>Zn(2+)</name>
        <dbReference type="ChEBI" id="CHEBI:29105"/>
    </cofactor>
    <text evidence="21 23">Binds 1 zinc ion per subunit.</text>
</comment>
<evidence type="ECO:0000256" key="6">
    <source>
        <dbReference type="ARBA" id="ARBA00022475"/>
    </source>
</evidence>
<evidence type="ECO:0000256" key="18">
    <source>
        <dbReference type="ARBA" id="ARBA00023157"/>
    </source>
</evidence>
<evidence type="ECO:0000256" key="8">
    <source>
        <dbReference type="ARBA" id="ARBA00022670"/>
    </source>
</evidence>
<keyword evidence="11" id="KW-0732">Signal</keyword>
<dbReference type="InterPro" id="IPR024571">
    <property type="entry name" value="ERAP1-like_C_dom"/>
</dbReference>
<evidence type="ECO:0000256" key="4">
    <source>
        <dbReference type="ARBA" id="ARBA00010136"/>
    </source>
</evidence>